<gene>
    <name evidence="2" type="ORF">G6048_12600</name>
</gene>
<comment type="caution">
    <text evidence="2">The sequence shown here is derived from an EMBL/GenBank/DDBJ whole genome shotgun (WGS) entry which is preliminary data.</text>
</comment>
<evidence type="ECO:0000313" key="3">
    <source>
        <dbReference type="Proteomes" id="UP001518140"/>
    </source>
</evidence>
<dbReference type="RefSeq" id="WP_165339591.1">
    <property type="nucleotide sequence ID" value="NZ_JAAKZX010000030.1"/>
</dbReference>
<dbReference type="EMBL" id="JAAKZX010000030">
    <property type="protein sequence ID" value="NGO42973.1"/>
    <property type="molecule type" value="Genomic_DNA"/>
</dbReference>
<feature type="compositionally biased region" description="Low complexity" evidence="1">
    <location>
        <begin position="57"/>
        <end position="95"/>
    </location>
</feature>
<accession>A0ABX0DM78</accession>
<dbReference type="Proteomes" id="UP001518140">
    <property type="component" value="Unassembled WGS sequence"/>
</dbReference>
<sequence>MKWRSALVTAAWVAIGTGAGGLGAWQLASADEGPPAHGRALDDAAVRRALAEQTPQASAAPAPSSSNSDSAPHDSQAPATHTSPLPSSPSASPTSQTETVRFTGGTATVECRPDGTVYLVSWSPADGYAFDEDVERGPAPVTRLEAEPSADDADDLAYDITCTPGGTRAQRMADQDD</sequence>
<evidence type="ECO:0000256" key="1">
    <source>
        <dbReference type="SAM" id="MobiDB-lite"/>
    </source>
</evidence>
<keyword evidence="3" id="KW-1185">Reference proteome</keyword>
<organism evidence="2 3">
    <name type="scientific">Streptomyces ureilyticus</name>
    <dbReference type="NCBI Taxonomy" id="1775131"/>
    <lineage>
        <taxon>Bacteria</taxon>
        <taxon>Bacillati</taxon>
        <taxon>Actinomycetota</taxon>
        <taxon>Actinomycetes</taxon>
        <taxon>Kitasatosporales</taxon>
        <taxon>Streptomycetaceae</taxon>
        <taxon>Streptomyces</taxon>
    </lineage>
</organism>
<protein>
    <recommendedName>
        <fullName evidence="4">Ig-like domain-containing protein</fullName>
    </recommendedName>
</protein>
<proteinExistence type="predicted"/>
<name>A0ABX0DM78_9ACTN</name>
<reference evidence="2 3" key="1">
    <citation type="submission" date="2020-02" db="EMBL/GenBank/DDBJ databases">
        <title>Whole-genome analyses of novel actinobacteria.</title>
        <authorList>
            <person name="Sahin N."/>
            <person name="Tokatli A."/>
        </authorList>
    </citation>
    <scope>NUCLEOTIDE SEQUENCE [LARGE SCALE GENOMIC DNA]</scope>
    <source>
        <strain evidence="2 3">YC419</strain>
    </source>
</reference>
<feature type="region of interest" description="Disordered" evidence="1">
    <location>
        <begin position="48"/>
        <end position="108"/>
    </location>
</feature>
<evidence type="ECO:0000313" key="2">
    <source>
        <dbReference type="EMBL" id="NGO42973.1"/>
    </source>
</evidence>
<evidence type="ECO:0008006" key="4">
    <source>
        <dbReference type="Google" id="ProtNLM"/>
    </source>
</evidence>